<reference evidence="4" key="1">
    <citation type="journal article" date="2024" name="Gigascience">
        <title>Chromosome-level genome of the poultry shaft louse Menopon gallinae provides insight into the host-switching and adaptive evolution of parasitic lice.</title>
        <authorList>
            <person name="Xu Y."/>
            <person name="Ma L."/>
            <person name="Liu S."/>
            <person name="Liang Y."/>
            <person name="Liu Q."/>
            <person name="He Z."/>
            <person name="Tian L."/>
            <person name="Duan Y."/>
            <person name="Cai W."/>
            <person name="Li H."/>
            <person name="Song F."/>
        </authorList>
    </citation>
    <scope>NUCLEOTIDE SEQUENCE</scope>
    <source>
        <strain evidence="4">Cailab_2023a</strain>
    </source>
</reference>
<name>A0AAW2HLT1_9NEOP</name>
<dbReference type="GO" id="GO:0046856">
    <property type="term" value="P:phosphatidylinositol dephosphorylation"/>
    <property type="evidence" value="ECO:0007669"/>
    <property type="project" value="TreeGrafter"/>
</dbReference>
<dbReference type="SUPFAM" id="SSF50729">
    <property type="entry name" value="PH domain-like"/>
    <property type="match status" value="1"/>
</dbReference>
<dbReference type="GO" id="GO:0005737">
    <property type="term" value="C:cytoplasm"/>
    <property type="evidence" value="ECO:0007669"/>
    <property type="project" value="TreeGrafter"/>
</dbReference>
<dbReference type="Pfam" id="PF12578">
    <property type="entry name" value="3-PAP"/>
    <property type="match status" value="1"/>
</dbReference>
<dbReference type="EMBL" id="JARGDH010000004">
    <property type="protein sequence ID" value="KAL0270777.1"/>
    <property type="molecule type" value="Genomic_DNA"/>
</dbReference>
<proteinExistence type="inferred from homology"/>
<dbReference type="Gene3D" id="2.30.29.30">
    <property type="entry name" value="Pleckstrin-homology domain (PH domain)/Phosphotyrosine-binding domain (PTB)"/>
    <property type="match status" value="1"/>
</dbReference>
<dbReference type="PANTHER" id="PTHR10807">
    <property type="entry name" value="MYOTUBULARIN-RELATED"/>
    <property type="match status" value="1"/>
</dbReference>
<sequence length="699" mass="80732">MKSFFKEQQECRESVNSFIFYVPASPNKNYYSGGDQSVLEKPKPDLHKGEIIITGGPRVLLFPNVSERTKGLTGSIFVTNFRLIFDTYEDNRTPEEECLHQRNFLFGEYSVCLTNIDSIYQISGDKKRRLLPDSPLAAKIKGLQLVCKNMKVLTFSFDQSPINLGKDVTKTLLHHAFPGKHELLFGYDYREDKPSTDKYLRDVVLFSQRHDWENELARTCSKSASKWRLSSQNQTFQLSSSLPKWLIIPNSVVDCDLATASYSFRCNRPPVWTWSSPNGAALVRMADLLPTVTDRTQENRMLENIRKCHPHLKGPSIKYLDKDLPSIRDLLQSYSKLRELCIPDSQREFKGQDSHFYSRLESTKWLQHVSSCLRISVKAAREVQEGTTVVLQESEGRDTSAIKEWIALGHPFCKRLGHLRNDESERSPVFLLFLDCVWQLIQQFPSSFEFTETYLTTLWDSVHISVFDTFLFDCEKDRLEAFESQVERFTPRSVWNWSKQFSSNDIQFFENPLYKFSKQFSKLRTDSADQQKRRRDRGQASDSALLPEYKLGYMEIWTQCYFRWLPVLGIKSGGLPQIDIVHRQLMNDISSLHRILKECTKTNVGNCVFSNNNNLNNNNNINNSENKKSCPESNRSAQEEGDRESSNAADFISVLFHKRDLLDNFFPFSIDSTSYISNPFANSSNLSEFDSQSVLNLTE</sequence>
<evidence type="ECO:0000256" key="2">
    <source>
        <dbReference type="SAM" id="MobiDB-lite"/>
    </source>
</evidence>
<dbReference type="Pfam" id="PF06602">
    <property type="entry name" value="Myotub-related"/>
    <property type="match status" value="3"/>
</dbReference>
<comment type="caution">
    <text evidence="4">The sequence shown here is derived from an EMBL/GenBank/DDBJ whole genome shotgun (WGS) entry which is preliminary data.</text>
</comment>
<evidence type="ECO:0000256" key="1">
    <source>
        <dbReference type="ARBA" id="ARBA00007471"/>
    </source>
</evidence>
<dbReference type="SUPFAM" id="SSF52799">
    <property type="entry name" value="(Phosphotyrosine protein) phosphatases II"/>
    <property type="match status" value="1"/>
</dbReference>
<comment type="similarity">
    <text evidence="1">Belongs to the protein-tyrosine phosphatase family. Non-receptor class myotubularin subfamily.</text>
</comment>
<evidence type="ECO:0000259" key="3">
    <source>
        <dbReference type="PROSITE" id="PS51339"/>
    </source>
</evidence>
<evidence type="ECO:0000313" key="4">
    <source>
        <dbReference type="EMBL" id="KAL0270777.1"/>
    </source>
</evidence>
<dbReference type="InterPro" id="IPR011993">
    <property type="entry name" value="PH-like_dom_sf"/>
</dbReference>
<dbReference type="InterPro" id="IPR010569">
    <property type="entry name" value="Myotubularin-like_Pase_dom"/>
</dbReference>
<dbReference type="PROSITE" id="PS51339">
    <property type="entry name" value="PPASE_MYOTUBULARIN"/>
    <property type="match status" value="1"/>
</dbReference>
<dbReference type="AlphaFoldDB" id="A0AAW2HLT1"/>
<gene>
    <name evidence="4" type="ORF">PYX00_008071</name>
</gene>
<organism evidence="4">
    <name type="scientific">Menopon gallinae</name>
    <name type="common">poultry shaft louse</name>
    <dbReference type="NCBI Taxonomy" id="328185"/>
    <lineage>
        <taxon>Eukaryota</taxon>
        <taxon>Metazoa</taxon>
        <taxon>Ecdysozoa</taxon>
        <taxon>Arthropoda</taxon>
        <taxon>Hexapoda</taxon>
        <taxon>Insecta</taxon>
        <taxon>Pterygota</taxon>
        <taxon>Neoptera</taxon>
        <taxon>Paraneoptera</taxon>
        <taxon>Psocodea</taxon>
        <taxon>Troctomorpha</taxon>
        <taxon>Phthiraptera</taxon>
        <taxon>Amblycera</taxon>
        <taxon>Menoponidae</taxon>
        <taxon>Menopon</taxon>
    </lineage>
</organism>
<feature type="region of interest" description="Disordered" evidence="2">
    <location>
        <begin position="618"/>
        <end position="644"/>
    </location>
</feature>
<dbReference type="InterPro" id="IPR030564">
    <property type="entry name" value="Myotubularin"/>
</dbReference>
<dbReference type="InterPro" id="IPR022587">
    <property type="entry name" value="MTMR12-like_C"/>
</dbReference>
<feature type="domain" description="Myotubularin phosphatase" evidence="3">
    <location>
        <begin position="206"/>
        <end position="561"/>
    </location>
</feature>
<accession>A0AAW2HLT1</accession>
<dbReference type="GO" id="GO:0016020">
    <property type="term" value="C:membrane"/>
    <property type="evidence" value="ECO:0007669"/>
    <property type="project" value="TreeGrafter"/>
</dbReference>
<dbReference type="CDD" id="cd14537">
    <property type="entry name" value="PTP-MTMR10-like"/>
    <property type="match status" value="1"/>
</dbReference>
<dbReference type="InterPro" id="IPR029021">
    <property type="entry name" value="Prot-tyrosine_phosphatase-like"/>
</dbReference>
<dbReference type="PANTHER" id="PTHR10807:SF110">
    <property type="entry name" value="FI17948P1"/>
    <property type="match status" value="1"/>
</dbReference>
<protein>
    <recommendedName>
        <fullName evidence="3">Myotubularin phosphatase domain-containing protein</fullName>
    </recommendedName>
</protein>